<dbReference type="Pfam" id="PF12401">
    <property type="entry name" value="FhaA_N"/>
    <property type="match status" value="1"/>
</dbReference>
<dbReference type="Gene3D" id="2.60.200.20">
    <property type="match status" value="1"/>
</dbReference>
<proteinExistence type="predicted"/>
<feature type="domain" description="FHA" evidence="2">
    <location>
        <begin position="155"/>
        <end position="204"/>
    </location>
</feature>
<dbReference type="SMART" id="SM00240">
    <property type="entry name" value="FHA"/>
    <property type="match status" value="1"/>
</dbReference>
<dbReference type="InterPro" id="IPR050923">
    <property type="entry name" value="Cell_Proc_Reg/RNA_Proc"/>
</dbReference>
<dbReference type="InterPro" id="IPR000253">
    <property type="entry name" value="FHA_dom"/>
</dbReference>
<dbReference type="InterPro" id="IPR022128">
    <property type="entry name" value="FhaA_N"/>
</dbReference>
<gene>
    <name evidence="3" type="ORF">R6G74_08290</name>
    <name evidence="4" type="ORF">R6P33_07590</name>
</gene>
<dbReference type="PANTHER" id="PTHR23308">
    <property type="entry name" value="NUCLEAR INHIBITOR OF PROTEIN PHOSPHATASE-1"/>
    <property type="match status" value="1"/>
</dbReference>
<organism evidence="3 6">
    <name type="scientific">Actinotignum timonense</name>
    <dbReference type="NCBI Taxonomy" id="1870995"/>
    <lineage>
        <taxon>Bacteria</taxon>
        <taxon>Bacillati</taxon>
        <taxon>Actinomycetota</taxon>
        <taxon>Actinomycetes</taxon>
        <taxon>Actinomycetales</taxon>
        <taxon>Actinomycetaceae</taxon>
        <taxon>Actinotignum</taxon>
    </lineage>
</organism>
<dbReference type="SUPFAM" id="SSF49879">
    <property type="entry name" value="SMAD/FHA domain"/>
    <property type="match status" value="1"/>
</dbReference>
<dbReference type="Pfam" id="PF00498">
    <property type="entry name" value="FHA"/>
    <property type="match status" value="1"/>
</dbReference>
<accession>A0AAW9HDZ0</accession>
<dbReference type="InterPro" id="IPR008984">
    <property type="entry name" value="SMAD_FHA_dom_sf"/>
</dbReference>
<dbReference type="InterPro" id="IPR042287">
    <property type="entry name" value="FhaA_N_sf"/>
</dbReference>
<evidence type="ECO:0000256" key="1">
    <source>
        <dbReference type="ARBA" id="ARBA00022553"/>
    </source>
</evidence>
<dbReference type="CDD" id="cd00060">
    <property type="entry name" value="FHA"/>
    <property type="match status" value="1"/>
</dbReference>
<protein>
    <submittedName>
        <fullName evidence="3">DUF3662 and FHA domain-containing protein</fullName>
    </submittedName>
</protein>
<keyword evidence="1" id="KW-0597">Phosphoprotein</keyword>
<evidence type="ECO:0000313" key="5">
    <source>
        <dbReference type="Proteomes" id="UP001284901"/>
    </source>
</evidence>
<dbReference type="Proteomes" id="UP001284901">
    <property type="component" value="Unassembled WGS sequence"/>
</dbReference>
<dbReference type="RefSeq" id="WP_087070127.1">
    <property type="nucleotide sequence ID" value="NZ_CAUPFC010000033.1"/>
</dbReference>
<comment type="caution">
    <text evidence="3">The sequence shown here is derived from an EMBL/GenBank/DDBJ whole genome shotgun (WGS) entry which is preliminary data.</text>
</comment>
<dbReference type="Proteomes" id="UP001288320">
    <property type="component" value="Unassembled WGS sequence"/>
</dbReference>
<evidence type="ECO:0000313" key="6">
    <source>
        <dbReference type="Proteomes" id="UP001288320"/>
    </source>
</evidence>
<dbReference type="EMBL" id="JAWNFY010000021">
    <property type="protein sequence ID" value="MDY5146874.1"/>
    <property type="molecule type" value="Genomic_DNA"/>
</dbReference>
<dbReference type="Gene3D" id="3.30.2320.60">
    <property type="entry name" value="FhaA, phosphopeptide-binding domain (DUF3662)"/>
    <property type="match status" value="1"/>
</dbReference>
<evidence type="ECO:0000313" key="4">
    <source>
        <dbReference type="EMBL" id="MDY5146874.1"/>
    </source>
</evidence>
<dbReference type="PROSITE" id="PS50006">
    <property type="entry name" value="FHA_DOMAIN"/>
    <property type="match status" value="1"/>
</dbReference>
<reference evidence="3 5" key="1">
    <citation type="submission" date="2023-10" db="EMBL/GenBank/DDBJ databases">
        <title>Whole Genome based description of the genera Actinobaculum and Actinotignum reveals a complex phylogenetic relationship within the species included in the genus Actinotignum.</title>
        <authorList>
            <person name="Jensen C.S."/>
            <person name="Dargis R."/>
            <person name="Kemp M."/>
            <person name="Christensen J.J."/>
        </authorList>
    </citation>
    <scope>NUCLEOTIDE SEQUENCE</scope>
    <source>
        <strain evidence="4 5">SLA_B089</strain>
        <strain evidence="3">SLA_B245</strain>
    </source>
</reference>
<name>A0AAW9HDZ0_9ACTO</name>
<keyword evidence="5" id="KW-1185">Reference proteome</keyword>
<sequence length="232" mass="24991">MGALGKFEKGVENAVAGAFRVFQSELKPVEILTDIKKAMTRDAAELSRDRTVAPNVFTVALAPADLARVDSWGQEALREELARSAVEYATEQDYLFVGPIEITFEEDPQLREGTARTRTTTQRGAIAPATRSAGTEENPLIQVGRDRYLLTGTTAIIGRGSDCDISVDDSGISRHHLELQVTPNGVIATDLNSTNGTFVEGHRISAATLVDGNTITIGRTHIMFWTGTASAS</sequence>
<evidence type="ECO:0000313" key="3">
    <source>
        <dbReference type="EMBL" id="MDY5141302.1"/>
    </source>
</evidence>
<dbReference type="AlphaFoldDB" id="A0AAW9HDZ0"/>
<dbReference type="EMBL" id="JAWNFV010000019">
    <property type="protein sequence ID" value="MDY5141302.1"/>
    <property type="molecule type" value="Genomic_DNA"/>
</dbReference>
<evidence type="ECO:0000259" key="2">
    <source>
        <dbReference type="PROSITE" id="PS50006"/>
    </source>
</evidence>